<dbReference type="FunFam" id="1.50.40.10:FF:000162">
    <property type="entry name" value="Mitochondrial substrate carrier protein-like"/>
    <property type="match status" value="1"/>
</dbReference>
<comment type="subcellular location">
    <subcellularLocation>
        <location evidence="1">Membrane</location>
        <topology evidence="1">Multi-pass membrane protein</topology>
    </subcellularLocation>
</comment>
<comment type="similarity">
    <text evidence="2">Belongs to the mitochondrial carrier (TC 2.A.29) family.</text>
</comment>
<feature type="compositionally biased region" description="Polar residues" evidence="9">
    <location>
        <begin position="643"/>
        <end position="652"/>
    </location>
</feature>
<feature type="repeat" description="Solcar" evidence="8">
    <location>
        <begin position="547"/>
        <end position="635"/>
    </location>
</feature>
<dbReference type="SUPFAM" id="SSF103506">
    <property type="entry name" value="Mitochondrial carrier"/>
    <property type="match status" value="1"/>
</dbReference>
<dbReference type="Pfam" id="PF00153">
    <property type="entry name" value="Mito_carr"/>
    <property type="match status" value="3"/>
</dbReference>
<feature type="compositionally biased region" description="Polar residues" evidence="9">
    <location>
        <begin position="39"/>
        <end position="48"/>
    </location>
</feature>
<keyword evidence="11" id="KW-1185">Reference proteome</keyword>
<feature type="repeat" description="Solcar" evidence="8">
    <location>
        <begin position="453"/>
        <end position="536"/>
    </location>
</feature>
<sequence length="683" mass="75160">MARCNKPQKNDQPSIKYKWYTIGQASSGLADFVHEKSAPTTFSKSNEQGSRKSQRKSPEILSTNELITAVGHIWDYASRPLGFFQPKENSNYNHSSYREGVSLSGLDGEALISVNSGNLSVDLKNSGQFPTIPQPSLDLMQVSQKMSVFGHCSKSCYSSSFWRLLYGRGNVSKESWKGNGFASLEVSCQLGSIYGWMNDMISSRSKWPIKVIEIENKTGLCCIPVDTISVAGSSISGETTRLVDDLATDTVYNPAPVLSNNLCKDDNEKLEMNTRTFLNSEYHLVVGKADGIISRTPCSNLRADYHINSLTSCDDGFEECHQNIDDHDQLHNRKKQPEKFVDGCKTETCALACDRPDTSHGKQEHAVAGALSGIFVSLCLHPVDTIKTVIQSCRAEQKSIWYIGKSVVSDRGLTGLYRGISTNVASSAPISAVYTFTYESVKGALLPLFPKEYCSFAHCVAGGCASIATSFIFTPSEHIKQQMQVGTQYHNCWNALVGIIRKGGLPSLYTGWGAVLCRNVPHSIVKFYTYESLKQLMLSSQQSSIHPNTLQTLVCGGLAGSTAALFTTPFDVVKTRMQTQIPGSVSQYNSVIHALQEIGKNEGLKGLYRGLTPRLVMYMSQGALFFASYEFFKRSFSLEKPQTDSQRIQYQQKMEDDPVSPSSFPLSSSPASSTPSRLHGLHS</sequence>
<keyword evidence="6" id="KW-1133">Transmembrane helix</keyword>
<accession>A0AAW1WUY1</accession>
<gene>
    <name evidence="10" type="ORF">M0R45_024393</name>
</gene>
<evidence type="ECO:0000256" key="7">
    <source>
        <dbReference type="ARBA" id="ARBA00023136"/>
    </source>
</evidence>
<organism evidence="10 11">
    <name type="scientific">Rubus argutus</name>
    <name type="common">Southern blackberry</name>
    <dbReference type="NCBI Taxonomy" id="59490"/>
    <lineage>
        <taxon>Eukaryota</taxon>
        <taxon>Viridiplantae</taxon>
        <taxon>Streptophyta</taxon>
        <taxon>Embryophyta</taxon>
        <taxon>Tracheophyta</taxon>
        <taxon>Spermatophyta</taxon>
        <taxon>Magnoliopsida</taxon>
        <taxon>eudicotyledons</taxon>
        <taxon>Gunneridae</taxon>
        <taxon>Pentapetalae</taxon>
        <taxon>rosids</taxon>
        <taxon>fabids</taxon>
        <taxon>Rosales</taxon>
        <taxon>Rosaceae</taxon>
        <taxon>Rosoideae</taxon>
        <taxon>Rosoideae incertae sedis</taxon>
        <taxon>Rubus</taxon>
    </lineage>
</organism>
<evidence type="ECO:0000256" key="9">
    <source>
        <dbReference type="SAM" id="MobiDB-lite"/>
    </source>
</evidence>
<evidence type="ECO:0000256" key="3">
    <source>
        <dbReference type="ARBA" id="ARBA00022448"/>
    </source>
</evidence>
<evidence type="ECO:0000313" key="11">
    <source>
        <dbReference type="Proteomes" id="UP001457282"/>
    </source>
</evidence>
<protein>
    <submittedName>
        <fullName evidence="10">Uncharacterized protein</fullName>
    </submittedName>
</protein>
<proteinExistence type="inferred from homology"/>
<keyword evidence="3" id="KW-0813">Transport</keyword>
<keyword evidence="4 8" id="KW-0812">Transmembrane</keyword>
<keyword evidence="5" id="KW-0677">Repeat</keyword>
<evidence type="ECO:0000256" key="4">
    <source>
        <dbReference type="ARBA" id="ARBA00022692"/>
    </source>
</evidence>
<dbReference type="FunFam" id="1.50.40.10:FF:000080">
    <property type="entry name" value="Mitochondrial substrate carrier protein-like"/>
    <property type="match status" value="1"/>
</dbReference>
<dbReference type="EMBL" id="JBEDUW010000005">
    <property type="protein sequence ID" value="KAK9927197.1"/>
    <property type="molecule type" value="Genomic_DNA"/>
</dbReference>
<dbReference type="PROSITE" id="PS50920">
    <property type="entry name" value="SOLCAR"/>
    <property type="match status" value="3"/>
</dbReference>
<dbReference type="Proteomes" id="UP001457282">
    <property type="component" value="Unassembled WGS sequence"/>
</dbReference>
<evidence type="ECO:0000256" key="6">
    <source>
        <dbReference type="ARBA" id="ARBA00022989"/>
    </source>
</evidence>
<feature type="repeat" description="Solcar" evidence="8">
    <location>
        <begin position="360"/>
        <end position="444"/>
    </location>
</feature>
<dbReference type="Gene3D" id="1.50.40.10">
    <property type="entry name" value="Mitochondrial carrier domain"/>
    <property type="match status" value="2"/>
</dbReference>
<evidence type="ECO:0000256" key="5">
    <source>
        <dbReference type="ARBA" id="ARBA00022737"/>
    </source>
</evidence>
<name>A0AAW1WUY1_RUBAR</name>
<reference evidence="10 11" key="1">
    <citation type="journal article" date="2023" name="G3 (Bethesda)">
        <title>A chromosome-length genome assembly and annotation of blackberry (Rubus argutus, cv. 'Hillquist').</title>
        <authorList>
            <person name="Bruna T."/>
            <person name="Aryal R."/>
            <person name="Dudchenko O."/>
            <person name="Sargent D.J."/>
            <person name="Mead D."/>
            <person name="Buti M."/>
            <person name="Cavallini A."/>
            <person name="Hytonen T."/>
            <person name="Andres J."/>
            <person name="Pham M."/>
            <person name="Weisz D."/>
            <person name="Mascagni F."/>
            <person name="Usai G."/>
            <person name="Natali L."/>
            <person name="Bassil N."/>
            <person name="Fernandez G.E."/>
            <person name="Lomsadze A."/>
            <person name="Armour M."/>
            <person name="Olukolu B."/>
            <person name="Poorten T."/>
            <person name="Britton C."/>
            <person name="Davik J."/>
            <person name="Ashrafi H."/>
            <person name="Aiden E.L."/>
            <person name="Borodovsky M."/>
            <person name="Worthington M."/>
        </authorList>
    </citation>
    <scope>NUCLEOTIDE SEQUENCE [LARGE SCALE GENOMIC DNA]</scope>
    <source>
        <strain evidence="10">PI 553951</strain>
    </source>
</reference>
<dbReference type="InterPro" id="IPR018108">
    <property type="entry name" value="MCP_transmembrane"/>
</dbReference>
<feature type="compositionally biased region" description="Low complexity" evidence="9">
    <location>
        <begin position="659"/>
        <end position="676"/>
    </location>
</feature>
<evidence type="ECO:0000256" key="1">
    <source>
        <dbReference type="ARBA" id="ARBA00004141"/>
    </source>
</evidence>
<comment type="caution">
    <text evidence="10">The sequence shown here is derived from an EMBL/GenBank/DDBJ whole genome shotgun (WGS) entry which is preliminary data.</text>
</comment>
<dbReference type="InterPro" id="IPR023395">
    <property type="entry name" value="MCP_dom_sf"/>
</dbReference>
<dbReference type="AlphaFoldDB" id="A0AAW1WUY1"/>
<evidence type="ECO:0000256" key="8">
    <source>
        <dbReference type="PROSITE-ProRule" id="PRU00282"/>
    </source>
</evidence>
<evidence type="ECO:0000256" key="2">
    <source>
        <dbReference type="ARBA" id="ARBA00006375"/>
    </source>
</evidence>
<keyword evidence="7 8" id="KW-0472">Membrane</keyword>
<feature type="region of interest" description="Disordered" evidence="9">
    <location>
        <begin position="643"/>
        <end position="683"/>
    </location>
</feature>
<feature type="region of interest" description="Disordered" evidence="9">
    <location>
        <begin position="39"/>
        <end position="59"/>
    </location>
</feature>
<dbReference type="GO" id="GO:0016020">
    <property type="term" value="C:membrane"/>
    <property type="evidence" value="ECO:0007669"/>
    <property type="project" value="UniProtKB-SubCell"/>
</dbReference>
<dbReference type="PANTHER" id="PTHR45667">
    <property type="entry name" value="S-ADENOSYLMETHIONINE MITOCHONDRIAL CARRIER PROTEIN"/>
    <property type="match status" value="1"/>
</dbReference>
<evidence type="ECO:0000313" key="10">
    <source>
        <dbReference type="EMBL" id="KAK9927197.1"/>
    </source>
</evidence>